<proteinExistence type="predicted"/>
<reference evidence="1 2" key="1">
    <citation type="submission" date="2018-05" db="EMBL/GenBank/DDBJ databases">
        <title>Micromonosporas from Atacama Desert.</title>
        <authorList>
            <person name="Carro L."/>
            <person name="Golinska P."/>
            <person name="Klenk H.-P."/>
            <person name="Goodfellow M."/>
        </authorList>
    </citation>
    <scope>NUCLEOTIDE SEQUENCE [LARGE SCALE GENOMIC DNA]</scope>
    <source>
        <strain evidence="1 2">4G51</strain>
    </source>
</reference>
<dbReference type="RefSeq" id="WP_109800640.1">
    <property type="nucleotide sequence ID" value="NZ_QGKS01000131.1"/>
</dbReference>
<organism evidence="1 2">
    <name type="scientific">Micromonospora sicca</name>
    <dbReference type="NCBI Taxonomy" id="2202420"/>
    <lineage>
        <taxon>Bacteria</taxon>
        <taxon>Bacillati</taxon>
        <taxon>Actinomycetota</taxon>
        <taxon>Actinomycetes</taxon>
        <taxon>Micromonosporales</taxon>
        <taxon>Micromonosporaceae</taxon>
        <taxon>Micromonospora</taxon>
    </lineage>
</organism>
<gene>
    <name evidence="1" type="ORF">DKT69_06335</name>
</gene>
<sequence length="197" mass="20464">MTSAVPDRDQPGVSGRVDPGAVRPGAAAAVGPVLVAFAGLPGVGKSTLAVRLGAALHAPVLPVDPVERAMGRYGLVGDVPGMAAYGAVADLAEVQLGLGLSVVVDAVNPVASARGLWHDLAERAGVPLRVIEVHCGDEAEHRRRVEARLPAEPDPHLPTWEQTLLRRAEYEPIIGPRLVVDTTVATDPLPAILSYLA</sequence>
<dbReference type="Pfam" id="PF13671">
    <property type="entry name" value="AAA_33"/>
    <property type="match status" value="1"/>
</dbReference>
<comment type="caution">
    <text evidence="1">The sequence shown here is derived from an EMBL/GenBank/DDBJ whole genome shotgun (WGS) entry which is preliminary data.</text>
</comment>
<name>A0A317DNP7_9ACTN</name>
<dbReference type="SUPFAM" id="SSF52540">
    <property type="entry name" value="P-loop containing nucleoside triphosphate hydrolases"/>
    <property type="match status" value="1"/>
</dbReference>
<evidence type="ECO:0000313" key="2">
    <source>
        <dbReference type="Proteomes" id="UP000246050"/>
    </source>
</evidence>
<dbReference type="EMBL" id="QGKS01000131">
    <property type="protein sequence ID" value="PWR16321.1"/>
    <property type="molecule type" value="Genomic_DNA"/>
</dbReference>
<dbReference type="InterPro" id="IPR027417">
    <property type="entry name" value="P-loop_NTPase"/>
</dbReference>
<dbReference type="Proteomes" id="UP000246050">
    <property type="component" value="Unassembled WGS sequence"/>
</dbReference>
<dbReference type="AlphaFoldDB" id="A0A317DNP7"/>
<evidence type="ECO:0000313" key="1">
    <source>
        <dbReference type="EMBL" id="PWR16321.1"/>
    </source>
</evidence>
<protein>
    <submittedName>
        <fullName evidence="1">Adenylate cyclase</fullName>
    </submittedName>
</protein>
<accession>A0A317DNP7</accession>
<dbReference type="OrthoDB" id="3819922at2"/>
<dbReference type="PANTHER" id="PTHR37807:SF3">
    <property type="entry name" value="OS07G0160300 PROTEIN"/>
    <property type="match status" value="1"/>
</dbReference>
<dbReference type="Gene3D" id="3.40.50.300">
    <property type="entry name" value="P-loop containing nucleotide triphosphate hydrolases"/>
    <property type="match status" value="1"/>
</dbReference>
<dbReference type="PANTHER" id="PTHR37807">
    <property type="entry name" value="OS07G0160300 PROTEIN"/>
    <property type="match status" value="1"/>
</dbReference>